<evidence type="ECO:0000256" key="2">
    <source>
        <dbReference type="SAM" id="MobiDB-lite"/>
    </source>
</evidence>
<keyword evidence="1" id="KW-0677">Repeat</keyword>
<dbReference type="Gene3D" id="3.40.250.10">
    <property type="entry name" value="Rhodanese-like domain"/>
    <property type="match status" value="2"/>
</dbReference>
<feature type="domain" description="Rhodanese" evidence="3">
    <location>
        <begin position="185"/>
        <end position="295"/>
    </location>
</feature>
<dbReference type="KEGG" id="ipa:Isop_1999"/>
<dbReference type="Proteomes" id="UP000008631">
    <property type="component" value="Chromosome"/>
</dbReference>
<dbReference type="PANTHER" id="PTHR43855:SF1">
    <property type="entry name" value="THIOSULFATE SULFURTRANSFERASE"/>
    <property type="match status" value="1"/>
</dbReference>
<dbReference type="InterPro" id="IPR001763">
    <property type="entry name" value="Rhodanese-like_dom"/>
</dbReference>
<dbReference type="STRING" id="575540.Isop_1999"/>
<name>E8R360_ISOPI</name>
<accession>E8R360</accession>
<feature type="compositionally biased region" description="Pro residues" evidence="2">
    <location>
        <begin position="302"/>
        <end position="318"/>
    </location>
</feature>
<dbReference type="CDD" id="cd01449">
    <property type="entry name" value="TST_Repeat_2"/>
    <property type="match status" value="1"/>
</dbReference>
<evidence type="ECO:0000256" key="1">
    <source>
        <dbReference type="ARBA" id="ARBA00022737"/>
    </source>
</evidence>
<evidence type="ECO:0000313" key="4">
    <source>
        <dbReference type="EMBL" id="ADV62579.1"/>
    </source>
</evidence>
<dbReference type="HOGENOM" id="CLU_031618_1_7_0"/>
<reference key="1">
    <citation type="submission" date="2010-11" db="EMBL/GenBank/DDBJ databases">
        <title>The complete sequence of chromosome of Isophaera pallida ATCC 43644.</title>
        <authorList>
            <consortium name="US DOE Joint Genome Institute (JGI-PGF)"/>
            <person name="Lucas S."/>
            <person name="Copeland A."/>
            <person name="Lapidus A."/>
            <person name="Bruce D."/>
            <person name="Goodwin L."/>
            <person name="Pitluck S."/>
            <person name="Kyrpides N."/>
            <person name="Mavromatis K."/>
            <person name="Pagani I."/>
            <person name="Ivanova N."/>
            <person name="Saunders E."/>
            <person name="Brettin T."/>
            <person name="Detter J.C."/>
            <person name="Han C."/>
            <person name="Tapia R."/>
            <person name="Land M."/>
            <person name="Hauser L."/>
            <person name="Markowitz V."/>
            <person name="Cheng J.-F."/>
            <person name="Hugenholtz P."/>
            <person name="Woyke T."/>
            <person name="Wu D."/>
            <person name="Eisen J.A."/>
        </authorList>
    </citation>
    <scope>NUCLEOTIDE SEQUENCE</scope>
    <source>
        <strain>ATCC 43644</strain>
    </source>
</reference>
<dbReference type="SUPFAM" id="SSF52821">
    <property type="entry name" value="Rhodanese/Cell cycle control phosphatase"/>
    <property type="match status" value="2"/>
</dbReference>
<proteinExistence type="predicted"/>
<dbReference type="PROSITE" id="PS50206">
    <property type="entry name" value="RHODANESE_3"/>
    <property type="match status" value="2"/>
</dbReference>
<feature type="region of interest" description="Disordered" evidence="2">
    <location>
        <begin position="291"/>
        <end position="318"/>
    </location>
</feature>
<dbReference type="GO" id="GO:0004792">
    <property type="term" value="F:thiosulfate-cyanide sulfurtransferase activity"/>
    <property type="evidence" value="ECO:0007669"/>
    <property type="project" value="InterPro"/>
</dbReference>
<dbReference type="InterPro" id="IPR001307">
    <property type="entry name" value="Thiosulphate_STrfase_CS"/>
</dbReference>
<protein>
    <submittedName>
        <fullName evidence="4">Rhodanese domain protein</fullName>
    </submittedName>
</protein>
<dbReference type="AlphaFoldDB" id="E8R360"/>
<dbReference type="InParanoid" id="E8R360"/>
<keyword evidence="5" id="KW-1185">Reference proteome</keyword>
<sequence length="318" mass="35371">MALAVGGGWTARVEAQPAKEVVEPKSGLARLMSFQQLANLIEKSDAMTPLRILDARPREQYDQGHLPGAVWVDPKAVEEMSQKPGALTNREVWEHWLAPLGISPETLVVVVDDHRQLDAARIWWLLTYLGVGQVALLDGNHTLWVERGLPVTRDVPQVEPWPFKVRFRKERLADREQVRRLLDGELREAMILDARSAQEFAGKTIRSKRGGHIPGACHLEWSNFVDQSGRFLSRDDIRTKLASVGLKPGSKVVSHCQSGGRAAVVAFAAELVGHPTQNYYLGWSDWGNAQDTPIDSETYPPDLDPQPLSQPPTKPPTP</sequence>
<evidence type="ECO:0000259" key="3">
    <source>
        <dbReference type="PROSITE" id="PS50206"/>
    </source>
</evidence>
<dbReference type="SMART" id="SM00450">
    <property type="entry name" value="RHOD"/>
    <property type="match status" value="2"/>
</dbReference>
<dbReference type="PROSITE" id="PS00380">
    <property type="entry name" value="RHODANESE_1"/>
    <property type="match status" value="1"/>
</dbReference>
<dbReference type="InterPro" id="IPR036873">
    <property type="entry name" value="Rhodanese-like_dom_sf"/>
</dbReference>
<dbReference type="EMBL" id="CP002353">
    <property type="protein sequence ID" value="ADV62579.1"/>
    <property type="molecule type" value="Genomic_DNA"/>
</dbReference>
<dbReference type="Pfam" id="PF00581">
    <property type="entry name" value="Rhodanese"/>
    <property type="match status" value="2"/>
</dbReference>
<dbReference type="eggNOG" id="COG2897">
    <property type="taxonomic scope" value="Bacteria"/>
</dbReference>
<dbReference type="InterPro" id="IPR051126">
    <property type="entry name" value="Thiosulfate_sulfurtransferase"/>
</dbReference>
<reference evidence="4 5" key="2">
    <citation type="journal article" date="2011" name="Stand. Genomic Sci.">
        <title>Complete genome sequence of Isosphaera pallida type strain (IS1B).</title>
        <authorList>
            <consortium name="US DOE Joint Genome Institute (JGI-PGF)"/>
            <person name="Goker M."/>
            <person name="Cleland D."/>
            <person name="Saunders E."/>
            <person name="Lapidus A."/>
            <person name="Nolan M."/>
            <person name="Lucas S."/>
            <person name="Hammon N."/>
            <person name="Deshpande S."/>
            <person name="Cheng J.F."/>
            <person name="Tapia R."/>
            <person name="Han C."/>
            <person name="Goodwin L."/>
            <person name="Pitluck S."/>
            <person name="Liolios K."/>
            <person name="Pagani I."/>
            <person name="Ivanova N."/>
            <person name="Mavromatis K."/>
            <person name="Pati A."/>
            <person name="Chen A."/>
            <person name="Palaniappan K."/>
            <person name="Land M."/>
            <person name="Hauser L."/>
            <person name="Chang Y.J."/>
            <person name="Jeffries C.D."/>
            <person name="Detter J.C."/>
            <person name="Beck B."/>
            <person name="Woyke T."/>
            <person name="Bristow J."/>
            <person name="Eisen J.A."/>
            <person name="Markowitz V."/>
            <person name="Hugenholtz P."/>
            <person name="Kyrpides N.C."/>
            <person name="Klenk H.P."/>
        </authorList>
    </citation>
    <scope>NUCLEOTIDE SEQUENCE [LARGE SCALE GENOMIC DNA]</scope>
    <source>
        <strain evidence="5">ATCC 43644 / DSM 9630 / IS1B</strain>
    </source>
</reference>
<organism evidence="4 5">
    <name type="scientific">Isosphaera pallida (strain ATCC 43644 / DSM 9630 / IS1B)</name>
    <dbReference type="NCBI Taxonomy" id="575540"/>
    <lineage>
        <taxon>Bacteria</taxon>
        <taxon>Pseudomonadati</taxon>
        <taxon>Planctomycetota</taxon>
        <taxon>Planctomycetia</taxon>
        <taxon>Isosphaerales</taxon>
        <taxon>Isosphaeraceae</taxon>
        <taxon>Isosphaera</taxon>
    </lineage>
</organism>
<gene>
    <name evidence="4" type="ordered locus">Isop_1999</name>
</gene>
<feature type="domain" description="Rhodanese" evidence="3">
    <location>
        <begin position="46"/>
        <end position="153"/>
    </location>
</feature>
<evidence type="ECO:0000313" key="5">
    <source>
        <dbReference type="Proteomes" id="UP000008631"/>
    </source>
</evidence>
<dbReference type="CDD" id="cd01448">
    <property type="entry name" value="TST_Repeat_1"/>
    <property type="match status" value="1"/>
</dbReference>
<dbReference type="PANTHER" id="PTHR43855">
    <property type="entry name" value="THIOSULFATE SULFURTRANSFERASE"/>
    <property type="match status" value="1"/>
</dbReference>